<dbReference type="Pfam" id="PF01476">
    <property type="entry name" value="LysM"/>
    <property type="match status" value="1"/>
</dbReference>
<feature type="domain" description="LysM" evidence="2">
    <location>
        <begin position="72"/>
        <end position="118"/>
    </location>
</feature>
<dbReference type="EMBL" id="AP018712">
    <property type="protein sequence ID" value="BBE31064.1"/>
    <property type="molecule type" value="Genomic_DNA"/>
</dbReference>
<dbReference type="PROSITE" id="PS50983">
    <property type="entry name" value="FE_B12_PBP"/>
    <property type="match status" value="1"/>
</dbReference>
<evidence type="ECO:0000259" key="1">
    <source>
        <dbReference type="PROSITE" id="PS50983"/>
    </source>
</evidence>
<dbReference type="InParanoid" id="A0A7G1G7B2"/>
<dbReference type="Gene3D" id="3.10.350.10">
    <property type="entry name" value="LysM domain"/>
    <property type="match status" value="1"/>
</dbReference>
<reference evidence="3 4" key="1">
    <citation type="submission" date="2018-06" db="EMBL/GenBank/DDBJ databases">
        <title>Genome sequencing of Oceanotoga sp. sy52.</title>
        <authorList>
            <person name="Mori K."/>
        </authorList>
    </citation>
    <scope>NUCLEOTIDE SEQUENCE [LARGE SCALE GENOMIC DNA]</scope>
    <source>
        <strain evidence="4">sy52</strain>
    </source>
</reference>
<dbReference type="GO" id="GO:0071281">
    <property type="term" value="P:cellular response to iron ion"/>
    <property type="evidence" value="ECO:0007669"/>
    <property type="project" value="TreeGrafter"/>
</dbReference>
<dbReference type="SUPFAM" id="SSF53807">
    <property type="entry name" value="Helical backbone' metal receptor"/>
    <property type="match status" value="1"/>
</dbReference>
<evidence type="ECO:0000313" key="3">
    <source>
        <dbReference type="EMBL" id="BBE31064.1"/>
    </source>
</evidence>
<accession>A0A7G1G7B2</accession>
<gene>
    <name evidence="3" type="ORF">OSSY52_12050</name>
</gene>
<dbReference type="SMART" id="SM00257">
    <property type="entry name" value="LysM"/>
    <property type="match status" value="1"/>
</dbReference>
<dbReference type="InterPro" id="IPR002491">
    <property type="entry name" value="ABC_transptr_periplasmic_BD"/>
</dbReference>
<dbReference type="PROSITE" id="PS51782">
    <property type="entry name" value="LYSM"/>
    <property type="match status" value="1"/>
</dbReference>
<proteinExistence type="predicted"/>
<keyword evidence="4" id="KW-1185">Reference proteome</keyword>
<dbReference type="InterPro" id="IPR018392">
    <property type="entry name" value="LysM"/>
</dbReference>
<dbReference type="SUPFAM" id="SSF54106">
    <property type="entry name" value="LysM domain"/>
    <property type="match status" value="1"/>
</dbReference>
<dbReference type="Gene3D" id="3.40.50.1980">
    <property type="entry name" value="Nitrogenase molybdenum iron protein domain"/>
    <property type="match status" value="2"/>
</dbReference>
<dbReference type="InterPro" id="IPR036779">
    <property type="entry name" value="LysM_dom_sf"/>
</dbReference>
<dbReference type="PANTHER" id="PTHR30535:SF34">
    <property type="entry name" value="MOLYBDATE-BINDING PROTEIN MOLA"/>
    <property type="match status" value="1"/>
</dbReference>
<dbReference type="Proteomes" id="UP000516361">
    <property type="component" value="Chromosome"/>
</dbReference>
<dbReference type="KEGG" id="ocy:OSSY52_12050"/>
<name>A0A7G1G7B2_9BACT</name>
<evidence type="ECO:0000313" key="4">
    <source>
        <dbReference type="Proteomes" id="UP000516361"/>
    </source>
</evidence>
<evidence type="ECO:0000259" key="2">
    <source>
        <dbReference type="PROSITE" id="PS51782"/>
    </source>
</evidence>
<dbReference type="AlphaFoldDB" id="A0A7G1G7B2"/>
<feature type="domain" description="Fe/B12 periplasmic-binding" evidence="1">
    <location>
        <begin position="37"/>
        <end position="341"/>
    </location>
</feature>
<dbReference type="PANTHER" id="PTHR30535">
    <property type="entry name" value="VITAMIN B12-BINDING PROTEIN"/>
    <property type="match status" value="1"/>
</dbReference>
<sequence>MKKLLTILFVVVALVSFSLTVIDDIGRVVTFETSVNRVICAAPSISDFISNLNLKGKVVGVTDWDTSIGNEISYTVKKGDTLYSIMQKFGYSDARLNEIKKANNLKNNSLKIGMKLKLPLAEKIGNMVPLNIEKIVSLNPDVVFLTGGFQEPEVKKLEKYGIKAFVINPTSFNEILRDVSVIGTILGKSKEAEKLSSSLRAKVISIAKSNSNKKNKPRVMYAMVSNNVSTIWTAGTGSFTNEMIAYAGGLNLVAPYTGNNGWLSVGPEFVVNENPDAIIVPSYYPGDTSSKDKLMSAEQFKDVNAIKNGKIILIDGNKASQASPSLINVLEDLNKKIGELN</sequence>
<organism evidence="3 4">
    <name type="scientific">Tepiditoga spiralis</name>
    <dbReference type="NCBI Taxonomy" id="2108365"/>
    <lineage>
        <taxon>Bacteria</taxon>
        <taxon>Thermotogati</taxon>
        <taxon>Thermotogota</taxon>
        <taxon>Thermotogae</taxon>
        <taxon>Petrotogales</taxon>
        <taxon>Petrotogaceae</taxon>
        <taxon>Tepiditoga</taxon>
    </lineage>
</organism>
<dbReference type="Pfam" id="PF01497">
    <property type="entry name" value="Peripla_BP_2"/>
    <property type="match status" value="1"/>
</dbReference>
<dbReference type="InterPro" id="IPR050902">
    <property type="entry name" value="ABC_Transporter_SBP"/>
</dbReference>
<protein>
    <submittedName>
        <fullName evidence="3">Cobalamin-binding protein</fullName>
    </submittedName>
</protein>
<dbReference type="RefSeq" id="WP_232521144.1">
    <property type="nucleotide sequence ID" value="NZ_AP018712.1"/>
</dbReference>